<reference evidence="8" key="1">
    <citation type="submission" date="2020-05" db="EMBL/GenBank/DDBJ databases">
        <authorList>
            <person name="Chiriac C."/>
            <person name="Salcher M."/>
            <person name="Ghai R."/>
            <person name="Kavagutti S V."/>
        </authorList>
    </citation>
    <scope>NUCLEOTIDE SEQUENCE</scope>
</reference>
<dbReference type="Gene3D" id="3.40.50.620">
    <property type="entry name" value="HUPs"/>
    <property type="match status" value="1"/>
</dbReference>
<dbReference type="InterPro" id="IPR012094">
    <property type="entry name" value="tRNA_Ile_lys_synt"/>
</dbReference>
<dbReference type="GO" id="GO:0032267">
    <property type="term" value="F:tRNA(Ile)-lysidine synthase activity"/>
    <property type="evidence" value="ECO:0007669"/>
    <property type="project" value="UniProtKB-EC"/>
</dbReference>
<dbReference type="InterPro" id="IPR012795">
    <property type="entry name" value="tRNA_Ile_lys_synt_N"/>
</dbReference>
<keyword evidence="3" id="KW-0819">tRNA processing</keyword>
<proteinExistence type="inferred from homology"/>
<dbReference type="PANTHER" id="PTHR43033">
    <property type="entry name" value="TRNA(ILE)-LYSIDINE SYNTHASE-RELATED"/>
    <property type="match status" value="1"/>
</dbReference>
<evidence type="ECO:0000256" key="1">
    <source>
        <dbReference type="ARBA" id="ARBA00013267"/>
    </source>
</evidence>
<feature type="domain" description="tRNA(Ile)-lysidine/2-thiocytidine synthase N-terminal" evidence="7">
    <location>
        <begin position="24"/>
        <end position="185"/>
    </location>
</feature>
<protein>
    <recommendedName>
        <fullName evidence="1">tRNA(Ile)-lysidine synthetase</fullName>
        <ecNumber evidence="1">6.3.4.19</ecNumber>
    </recommendedName>
</protein>
<gene>
    <name evidence="8" type="ORF">UFOVP1636_13</name>
</gene>
<evidence type="ECO:0000256" key="5">
    <source>
        <dbReference type="ARBA" id="ARBA00022840"/>
    </source>
</evidence>
<dbReference type="NCBIfam" id="TIGR02432">
    <property type="entry name" value="lysidine_TilS_N"/>
    <property type="match status" value="1"/>
</dbReference>
<dbReference type="CDD" id="cd01992">
    <property type="entry name" value="TilS_N"/>
    <property type="match status" value="1"/>
</dbReference>
<evidence type="ECO:0000256" key="4">
    <source>
        <dbReference type="ARBA" id="ARBA00022741"/>
    </source>
</evidence>
<dbReference type="InterPro" id="IPR011063">
    <property type="entry name" value="TilS/TtcA_N"/>
</dbReference>
<keyword evidence="5" id="KW-0067">ATP-binding</keyword>
<evidence type="ECO:0000256" key="3">
    <source>
        <dbReference type="ARBA" id="ARBA00022694"/>
    </source>
</evidence>
<evidence type="ECO:0000313" key="8">
    <source>
        <dbReference type="EMBL" id="CAB4220621.1"/>
    </source>
</evidence>
<evidence type="ECO:0000256" key="6">
    <source>
        <dbReference type="ARBA" id="ARBA00048539"/>
    </source>
</evidence>
<dbReference type="HAMAP" id="MF_01161">
    <property type="entry name" value="tRNA_Ile_lys_synt"/>
    <property type="match status" value="1"/>
</dbReference>
<dbReference type="EMBL" id="LR797503">
    <property type="protein sequence ID" value="CAB4220621.1"/>
    <property type="molecule type" value="Genomic_DNA"/>
</dbReference>
<dbReference type="GO" id="GO:0008033">
    <property type="term" value="P:tRNA processing"/>
    <property type="evidence" value="ECO:0007669"/>
    <property type="project" value="UniProtKB-KW"/>
</dbReference>
<dbReference type="SUPFAM" id="SSF52402">
    <property type="entry name" value="Adenine nucleotide alpha hydrolases-like"/>
    <property type="match status" value="1"/>
</dbReference>
<name>A0A6J5T0W7_9CAUD</name>
<dbReference type="EC" id="6.3.4.19" evidence="1"/>
<dbReference type="InterPro" id="IPR014729">
    <property type="entry name" value="Rossmann-like_a/b/a_fold"/>
</dbReference>
<dbReference type="GO" id="GO:0005524">
    <property type="term" value="F:ATP binding"/>
    <property type="evidence" value="ECO:0007669"/>
    <property type="project" value="UniProtKB-KW"/>
</dbReference>
<dbReference type="Pfam" id="PF01171">
    <property type="entry name" value="ATP_bind_3"/>
    <property type="match status" value="1"/>
</dbReference>
<keyword evidence="4" id="KW-0547">Nucleotide-binding</keyword>
<evidence type="ECO:0000256" key="2">
    <source>
        <dbReference type="ARBA" id="ARBA00022598"/>
    </source>
</evidence>
<dbReference type="PANTHER" id="PTHR43033:SF1">
    <property type="entry name" value="TRNA(ILE)-LYSIDINE SYNTHASE-RELATED"/>
    <property type="match status" value="1"/>
</dbReference>
<evidence type="ECO:0000259" key="7">
    <source>
        <dbReference type="Pfam" id="PF01171"/>
    </source>
</evidence>
<sequence>MSSNLTSHTKYIMLQVLRTLPSHFAVAVSGGIDSLVTLHWLNQRKSVIAAHYIHDSEFAETEHKFVKEFCSEYNIDLLTQKQPATSRQGLSQEEYWRNGRYEFFRNIPLTVCTGHTLDDAVEWYLFTSLNGQGRFMDYSHANVVRPFLTTKKTKLMEHAAKYDLKWLEDPSNRDVKFAARNKIRHDILPLCMEVNPGLYNMVKRRIVKRTN</sequence>
<comment type="catalytic activity">
    <reaction evidence="6">
        <text>cytidine(34) in tRNA(Ile2) + L-lysine + ATP = lysidine(34) in tRNA(Ile2) + AMP + diphosphate + H(+)</text>
        <dbReference type="Rhea" id="RHEA:43744"/>
        <dbReference type="Rhea" id="RHEA-COMP:10625"/>
        <dbReference type="Rhea" id="RHEA-COMP:10670"/>
        <dbReference type="ChEBI" id="CHEBI:15378"/>
        <dbReference type="ChEBI" id="CHEBI:30616"/>
        <dbReference type="ChEBI" id="CHEBI:32551"/>
        <dbReference type="ChEBI" id="CHEBI:33019"/>
        <dbReference type="ChEBI" id="CHEBI:82748"/>
        <dbReference type="ChEBI" id="CHEBI:83665"/>
        <dbReference type="ChEBI" id="CHEBI:456215"/>
        <dbReference type="EC" id="6.3.4.19"/>
    </reaction>
</comment>
<organism evidence="8">
    <name type="scientific">uncultured Caudovirales phage</name>
    <dbReference type="NCBI Taxonomy" id="2100421"/>
    <lineage>
        <taxon>Viruses</taxon>
        <taxon>Duplodnaviria</taxon>
        <taxon>Heunggongvirae</taxon>
        <taxon>Uroviricota</taxon>
        <taxon>Caudoviricetes</taxon>
        <taxon>Peduoviridae</taxon>
        <taxon>Maltschvirus</taxon>
        <taxon>Maltschvirus maltsch</taxon>
    </lineage>
</organism>
<accession>A0A6J5T0W7</accession>
<keyword evidence="2" id="KW-0436">Ligase</keyword>